<dbReference type="Proteomes" id="UP000238479">
    <property type="component" value="Chromosome 2"/>
</dbReference>
<dbReference type="EMBL" id="PDCK01000040">
    <property type="protein sequence ID" value="PRQ51173.1"/>
    <property type="molecule type" value="Genomic_DNA"/>
</dbReference>
<dbReference type="Gramene" id="PRQ51173">
    <property type="protein sequence ID" value="PRQ51173"/>
    <property type="gene ID" value="RchiOBHm_Chr2g0141441"/>
</dbReference>
<comment type="caution">
    <text evidence="1">The sequence shown here is derived from an EMBL/GenBank/DDBJ whole genome shotgun (WGS) entry which is preliminary data.</text>
</comment>
<sequence>MSSDFKLEGVKGHEIKDPEVCSPNGIHNILAERRTMTLSDRLSLLSAVALQISPLTL</sequence>
<protein>
    <submittedName>
        <fullName evidence="1">Uncharacterized protein</fullName>
    </submittedName>
</protein>
<proteinExistence type="predicted"/>
<keyword evidence="2" id="KW-1185">Reference proteome</keyword>
<organism evidence="1 2">
    <name type="scientific">Rosa chinensis</name>
    <name type="common">China rose</name>
    <dbReference type="NCBI Taxonomy" id="74649"/>
    <lineage>
        <taxon>Eukaryota</taxon>
        <taxon>Viridiplantae</taxon>
        <taxon>Streptophyta</taxon>
        <taxon>Embryophyta</taxon>
        <taxon>Tracheophyta</taxon>
        <taxon>Spermatophyta</taxon>
        <taxon>Magnoliopsida</taxon>
        <taxon>eudicotyledons</taxon>
        <taxon>Gunneridae</taxon>
        <taxon>Pentapetalae</taxon>
        <taxon>rosids</taxon>
        <taxon>fabids</taxon>
        <taxon>Rosales</taxon>
        <taxon>Rosaceae</taxon>
        <taxon>Rosoideae</taxon>
        <taxon>Rosoideae incertae sedis</taxon>
        <taxon>Rosa</taxon>
    </lineage>
</organism>
<gene>
    <name evidence="1" type="ORF">RchiOBHm_Chr2g0141441</name>
</gene>
<dbReference type="AlphaFoldDB" id="A0A2P6RXL3"/>
<evidence type="ECO:0000313" key="2">
    <source>
        <dbReference type="Proteomes" id="UP000238479"/>
    </source>
</evidence>
<accession>A0A2P6RXL3</accession>
<reference evidence="1 2" key="1">
    <citation type="journal article" date="2018" name="Nat. Genet.">
        <title>The Rosa genome provides new insights in the design of modern roses.</title>
        <authorList>
            <person name="Bendahmane M."/>
        </authorList>
    </citation>
    <scope>NUCLEOTIDE SEQUENCE [LARGE SCALE GENOMIC DNA]</scope>
    <source>
        <strain evidence="2">cv. Old Blush</strain>
    </source>
</reference>
<name>A0A2P6RXL3_ROSCH</name>
<evidence type="ECO:0000313" key="1">
    <source>
        <dbReference type="EMBL" id="PRQ51173.1"/>
    </source>
</evidence>